<keyword evidence="3 6" id="KW-0028">Amino-acid biosynthesis</keyword>
<dbReference type="PROSITE" id="PS00955">
    <property type="entry name" value="IGP_DEHYDRATASE_2"/>
    <property type="match status" value="1"/>
</dbReference>
<evidence type="ECO:0000313" key="9">
    <source>
        <dbReference type="Proteomes" id="UP000628775"/>
    </source>
</evidence>
<dbReference type="NCBIfam" id="NF002114">
    <property type="entry name" value="PRK00951.2-4"/>
    <property type="match status" value="1"/>
</dbReference>
<gene>
    <name evidence="6 8" type="primary">hisB</name>
    <name evidence="8" type="ORF">GCM10011391_18390</name>
</gene>
<dbReference type="GO" id="GO:0004424">
    <property type="term" value="F:imidazoleglycerol-phosphate dehydratase activity"/>
    <property type="evidence" value="ECO:0007669"/>
    <property type="project" value="UniProtKB-UniRule"/>
</dbReference>
<dbReference type="EMBL" id="BMIR01000007">
    <property type="protein sequence ID" value="GGE39903.1"/>
    <property type="molecule type" value="Genomic_DNA"/>
</dbReference>
<dbReference type="SUPFAM" id="SSF54211">
    <property type="entry name" value="Ribosomal protein S5 domain 2-like"/>
    <property type="match status" value="2"/>
</dbReference>
<reference evidence="8" key="2">
    <citation type="submission" date="2020-09" db="EMBL/GenBank/DDBJ databases">
        <authorList>
            <person name="Sun Q."/>
            <person name="Zhou Y."/>
        </authorList>
    </citation>
    <scope>NUCLEOTIDE SEQUENCE</scope>
    <source>
        <strain evidence="8">CGMCC 1.15371</strain>
    </source>
</reference>
<dbReference type="CDD" id="cd07914">
    <property type="entry name" value="IGPD"/>
    <property type="match status" value="1"/>
</dbReference>
<dbReference type="AlphaFoldDB" id="A0A8J2VNE1"/>
<protein>
    <recommendedName>
        <fullName evidence="2 6">Imidazoleglycerol-phosphate dehydratase</fullName>
        <shortName evidence="6">IGPD</shortName>
        <ecNumber evidence="6 7">4.2.1.19</ecNumber>
    </recommendedName>
</protein>
<dbReference type="InterPro" id="IPR038494">
    <property type="entry name" value="IGPD_sf"/>
</dbReference>
<evidence type="ECO:0000256" key="3">
    <source>
        <dbReference type="ARBA" id="ARBA00022605"/>
    </source>
</evidence>
<dbReference type="GO" id="GO:0005737">
    <property type="term" value="C:cytoplasm"/>
    <property type="evidence" value="ECO:0007669"/>
    <property type="project" value="UniProtKB-SubCell"/>
</dbReference>
<proteinExistence type="inferred from homology"/>
<organism evidence="8 9">
    <name type="scientific">Pullulanibacillus camelliae</name>
    <dbReference type="NCBI Taxonomy" id="1707096"/>
    <lineage>
        <taxon>Bacteria</taxon>
        <taxon>Bacillati</taxon>
        <taxon>Bacillota</taxon>
        <taxon>Bacilli</taxon>
        <taxon>Bacillales</taxon>
        <taxon>Sporolactobacillaceae</taxon>
        <taxon>Pullulanibacillus</taxon>
    </lineage>
</organism>
<evidence type="ECO:0000256" key="5">
    <source>
        <dbReference type="ARBA" id="ARBA00023239"/>
    </source>
</evidence>
<keyword evidence="5 6" id="KW-0456">Lyase</keyword>
<dbReference type="RefSeq" id="WP_188692572.1">
    <property type="nucleotide sequence ID" value="NZ_BMIR01000007.1"/>
</dbReference>
<keyword evidence="6" id="KW-0963">Cytoplasm</keyword>
<evidence type="ECO:0000256" key="7">
    <source>
        <dbReference type="RuleBase" id="RU000599"/>
    </source>
</evidence>
<dbReference type="GO" id="GO:0000105">
    <property type="term" value="P:L-histidine biosynthetic process"/>
    <property type="evidence" value="ECO:0007669"/>
    <property type="project" value="UniProtKB-UniRule"/>
</dbReference>
<comment type="catalytic activity">
    <reaction evidence="6 7">
        <text>D-erythro-1-(imidazol-4-yl)glycerol 3-phosphate = 3-(imidazol-4-yl)-2-oxopropyl phosphate + H2O</text>
        <dbReference type="Rhea" id="RHEA:11040"/>
        <dbReference type="ChEBI" id="CHEBI:15377"/>
        <dbReference type="ChEBI" id="CHEBI:57766"/>
        <dbReference type="ChEBI" id="CHEBI:58278"/>
        <dbReference type="EC" id="4.2.1.19"/>
    </reaction>
</comment>
<reference evidence="8" key="1">
    <citation type="journal article" date="2014" name="Int. J. Syst. Evol. Microbiol.">
        <title>Complete genome sequence of Corynebacterium casei LMG S-19264T (=DSM 44701T), isolated from a smear-ripened cheese.</title>
        <authorList>
            <consortium name="US DOE Joint Genome Institute (JGI-PGF)"/>
            <person name="Walter F."/>
            <person name="Albersmeier A."/>
            <person name="Kalinowski J."/>
            <person name="Ruckert C."/>
        </authorList>
    </citation>
    <scope>NUCLEOTIDE SEQUENCE</scope>
    <source>
        <strain evidence="8">CGMCC 1.15371</strain>
    </source>
</reference>
<evidence type="ECO:0000256" key="1">
    <source>
        <dbReference type="ARBA" id="ARBA00005047"/>
    </source>
</evidence>
<keyword evidence="4 6" id="KW-0368">Histidine biosynthesis</keyword>
<dbReference type="InterPro" id="IPR020565">
    <property type="entry name" value="ImidazoleglycerP_deHydtase_CS"/>
</dbReference>
<dbReference type="NCBIfam" id="NF002107">
    <property type="entry name" value="PRK00951.1-2"/>
    <property type="match status" value="1"/>
</dbReference>
<dbReference type="FunFam" id="3.30.230.40:FF:000003">
    <property type="entry name" value="Imidazoleglycerol-phosphate dehydratase HisB"/>
    <property type="match status" value="1"/>
</dbReference>
<dbReference type="PANTHER" id="PTHR23133">
    <property type="entry name" value="IMIDAZOLEGLYCEROL-PHOSPHATE DEHYDRATASE HIS7"/>
    <property type="match status" value="1"/>
</dbReference>
<evidence type="ECO:0000313" key="8">
    <source>
        <dbReference type="EMBL" id="GGE39903.1"/>
    </source>
</evidence>
<comment type="subcellular location">
    <subcellularLocation>
        <location evidence="6 7">Cytoplasm</location>
    </subcellularLocation>
</comment>
<dbReference type="HAMAP" id="MF_00076">
    <property type="entry name" value="HisB"/>
    <property type="match status" value="1"/>
</dbReference>
<keyword evidence="9" id="KW-1185">Reference proteome</keyword>
<evidence type="ECO:0000256" key="6">
    <source>
        <dbReference type="HAMAP-Rule" id="MF_00076"/>
    </source>
</evidence>
<accession>A0A8J2VNE1</accession>
<dbReference type="Pfam" id="PF00475">
    <property type="entry name" value="IGPD"/>
    <property type="match status" value="1"/>
</dbReference>
<dbReference type="PANTHER" id="PTHR23133:SF2">
    <property type="entry name" value="IMIDAZOLEGLYCEROL-PHOSPHATE DEHYDRATASE"/>
    <property type="match status" value="1"/>
</dbReference>
<comment type="similarity">
    <text evidence="6 7">Belongs to the imidazoleglycerol-phosphate dehydratase family.</text>
</comment>
<dbReference type="InterPro" id="IPR020568">
    <property type="entry name" value="Ribosomal_Su5_D2-typ_SF"/>
</dbReference>
<comment type="pathway">
    <text evidence="1 6 7">Amino-acid biosynthesis; L-histidine biosynthesis; L-histidine from 5-phospho-alpha-D-ribose 1-diphosphate: step 6/9.</text>
</comment>
<evidence type="ECO:0000256" key="4">
    <source>
        <dbReference type="ARBA" id="ARBA00023102"/>
    </source>
</evidence>
<name>A0A8J2VNE1_9BACL</name>
<dbReference type="PROSITE" id="PS00954">
    <property type="entry name" value="IGP_DEHYDRATASE_1"/>
    <property type="match status" value="1"/>
</dbReference>
<dbReference type="UniPathway" id="UPA00031">
    <property type="reaction ID" value="UER00011"/>
</dbReference>
<comment type="caution">
    <text evidence="8">The sequence shown here is derived from an EMBL/GenBank/DDBJ whole genome shotgun (WGS) entry which is preliminary data.</text>
</comment>
<dbReference type="EC" id="4.2.1.19" evidence="6 7"/>
<dbReference type="FunFam" id="3.30.230.40:FF:000001">
    <property type="entry name" value="Imidazoleglycerol-phosphate dehydratase HisB"/>
    <property type="match status" value="1"/>
</dbReference>
<dbReference type="InterPro" id="IPR000807">
    <property type="entry name" value="ImidazoleglycerolP_deHydtase"/>
</dbReference>
<dbReference type="NCBIfam" id="NF002111">
    <property type="entry name" value="PRK00951.2-1"/>
    <property type="match status" value="1"/>
</dbReference>
<evidence type="ECO:0000256" key="2">
    <source>
        <dbReference type="ARBA" id="ARBA00016664"/>
    </source>
</evidence>
<dbReference type="Proteomes" id="UP000628775">
    <property type="component" value="Unassembled WGS sequence"/>
</dbReference>
<dbReference type="Gene3D" id="3.30.230.40">
    <property type="entry name" value="Imidazole glycerol phosphate dehydratase, domain 1"/>
    <property type="match status" value="2"/>
</dbReference>
<sequence length="195" mass="21512">MRSATKSRQTNETAIEVTLNLDEPSRVSMNTGVGFFDHMLELFARHGRIGLEVKASGDLHIDSHHTVEDVGIVIGQLIREALGSKTGITRYGSEYVPMDESLGFVAIDISGRPYLHFDATLSNPKLGQFDTELVEEFFRAVAFQSAMTVHARVLYGTNTHHQIEALFKAFGRAFSKAIMIDPTIEGVNSTKGVLE</sequence>